<dbReference type="InterPro" id="IPR023366">
    <property type="entry name" value="ATP_synth_asu-like_sf"/>
</dbReference>
<dbReference type="NCBIfam" id="TIGR00187">
    <property type="entry name" value="ribE"/>
    <property type="match status" value="1"/>
</dbReference>
<dbReference type="Gene3D" id="2.40.30.20">
    <property type="match status" value="2"/>
</dbReference>
<protein>
    <recommendedName>
        <fullName evidence="2">Riboflavin synthase</fullName>
        <ecNumber evidence="2">2.5.1.9</ecNumber>
    </recommendedName>
</protein>
<dbReference type="InterPro" id="IPR017938">
    <property type="entry name" value="Riboflavin_synthase-like_b-brl"/>
</dbReference>
<keyword evidence="1" id="KW-0677">Repeat</keyword>
<feature type="domain" description="Lumazine-binding" evidence="4">
    <location>
        <begin position="1"/>
        <end position="97"/>
    </location>
</feature>
<evidence type="ECO:0000259" key="4">
    <source>
        <dbReference type="PROSITE" id="PS51177"/>
    </source>
</evidence>
<dbReference type="GO" id="GO:0004746">
    <property type="term" value="F:riboflavin synthase activity"/>
    <property type="evidence" value="ECO:0007669"/>
    <property type="project" value="UniProtKB-UniRule"/>
</dbReference>
<dbReference type="Proteomes" id="UP000282483">
    <property type="component" value="Chromosome"/>
</dbReference>
<reference evidence="5 6" key="1">
    <citation type="submission" date="2017-03" db="EMBL/GenBank/DDBJ databases">
        <title>The genome sequence of Candidatus Rickettsiella viridis.</title>
        <authorList>
            <person name="Nikoh N."/>
            <person name="Tsuchida T."/>
            <person name="Yamaguchi K."/>
            <person name="Maeda T."/>
            <person name="Shigenobu S."/>
            <person name="Fukatsu T."/>
        </authorList>
    </citation>
    <scope>NUCLEOTIDE SEQUENCE [LARGE SCALE GENOMIC DNA]</scope>
    <source>
        <strain evidence="5 6">Ap-RA04</strain>
    </source>
</reference>
<evidence type="ECO:0000313" key="5">
    <source>
        <dbReference type="EMBL" id="BBB15780.1"/>
    </source>
</evidence>
<dbReference type="PIRSF" id="PIRSF000498">
    <property type="entry name" value="Riboflavin_syn_A"/>
    <property type="match status" value="1"/>
</dbReference>
<dbReference type="SUPFAM" id="SSF63380">
    <property type="entry name" value="Riboflavin synthase domain-like"/>
    <property type="match status" value="2"/>
</dbReference>
<dbReference type="OrthoDB" id="9788537at2"/>
<evidence type="ECO:0000256" key="2">
    <source>
        <dbReference type="NCBIfam" id="TIGR00187"/>
    </source>
</evidence>
<gene>
    <name evidence="5" type="primary">ribE</name>
    <name evidence="5" type="ORF">RVIR1_13330</name>
</gene>
<evidence type="ECO:0000313" key="6">
    <source>
        <dbReference type="Proteomes" id="UP000282483"/>
    </source>
</evidence>
<keyword evidence="6" id="KW-1185">Reference proteome</keyword>
<evidence type="ECO:0000256" key="3">
    <source>
        <dbReference type="PROSITE-ProRule" id="PRU00524"/>
    </source>
</evidence>
<dbReference type="PANTHER" id="PTHR21098:SF0">
    <property type="entry name" value="RIBOFLAVIN SYNTHASE"/>
    <property type="match status" value="1"/>
</dbReference>
<name>A0A2Z5UXI1_9COXI</name>
<dbReference type="EMBL" id="AP018005">
    <property type="protein sequence ID" value="BBB15780.1"/>
    <property type="molecule type" value="Genomic_DNA"/>
</dbReference>
<dbReference type="PANTHER" id="PTHR21098">
    <property type="entry name" value="RIBOFLAVIN SYNTHASE ALPHA CHAIN"/>
    <property type="match status" value="1"/>
</dbReference>
<feature type="repeat" description="Lumazine-binding" evidence="3">
    <location>
        <begin position="98"/>
        <end position="196"/>
    </location>
</feature>
<proteinExistence type="predicted"/>
<feature type="domain" description="Lumazine-binding" evidence="4">
    <location>
        <begin position="98"/>
        <end position="196"/>
    </location>
</feature>
<organism evidence="5 6">
    <name type="scientific">Candidatus Rickettsiella viridis</name>
    <dbReference type="NCBI Taxonomy" id="676208"/>
    <lineage>
        <taxon>Bacteria</taxon>
        <taxon>Pseudomonadati</taxon>
        <taxon>Pseudomonadota</taxon>
        <taxon>Gammaproteobacteria</taxon>
        <taxon>Legionellales</taxon>
        <taxon>Coxiellaceae</taxon>
        <taxon>Rickettsiella</taxon>
    </lineage>
</organism>
<dbReference type="InterPro" id="IPR001783">
    <property type="entry name" value="Lumazine-bd"/>
</dbReference>
<dbReference type="AlphaFoldDB" id="A0A2Z5UXI1"/>
<dbReference type="NCBIfam" id="NF006767">
    <property type="entry name" value="PRK09289.1"/>
    <property type="match status" value="1"/>
</dbReference>
<dbReference type="KEGG" id="rvi:RVIR1_13330"/>
<dbReference type="RefSeq" id="WP_126323313.1">
    <property type="nucleotide sequence ID" value="NZ_AP018005.1"/>
</dbReference>
<dbReference type="GO" id="GO:0009231">
    <property type="term" value="P:riboflavin biosynthetic process"/>
    <property type="evidence" value="ECO:0007669"/>
    <property type="project" value="TreeGrafter"/>
</dbReference>
<dbReference type="NCBIfam" id="NF009566">
    <property type="entry name" value="PRK13020.1"/>
    <property type="match status" value="1"/>
</dbReference>
<dbReference type="InterPro" id="IPR026017">
    <property type="entry name" value="Lumazine-bd_dom"/>
</dbReference>
<dbReference type="EC" id="2.5.1.9" evidence="2"/>
<accession>A0A2Z5UXI1</accession>
<dbReference type="Pfam" id="PF00677">
    <property type="entry name" value="Lum_binding"/>
    <property type="match status" value="2"/>
</dbReference>
<evidence type="ECO:0000256" key="1">
    <source>
        <dbReference type="ARBA" id="ARBA00022737"/>
    </source>
</evidence>
<feature type="repeat" description="Lumazine-binding" evidence="3">
    <location>
        <begin position="1"/>
        <end position="97"/>
    </location>
</feature>
<sequence length="217" mass="23770">MFTGITQGLFRVNTVLKREGLLHYTVILNGNLVKGLKQGASVAIDGVCQTVVSIDGLEVGFDAMLETLSKTTLSELAINKKVSVERSIGLDDEIGGHEVSGHVFEKGEIIAKKNTNNNLCLTIQCSDKCFSFIKTKGFIAVDGSSLTVGVVNKAENSFEVYLIPETLRVTNFGNKNVGDHVNLEPDMKTMILVEAVQSHFADIYHRLEKIENQLKVK</sequence>
<dbReference type="PROSITE" id="PS51177">
    <property type="entry name" value="LUMAZINE_BIND"/>
    <property type="match status" value="2"/>
</dbReference>
<dbReference type="CDD" id="cd00402">
    <property type="entry name" value="Riboflavin_synthase_like"/>
    <property type="match status" value="1"/>
</dbReference>